<gene>
    <name evidence="1" type="ORF">CGGC5_6098</name>
</gene>
<name>L2G6G7_COLFN</name>
<dbReference type="EMBL" id="KB020633">
    <property type="protein sequence ID" value="ELA33960.1"/>
    <property type="molecule type" value="Genomic_DNA"/>
</dbReference>
<sequence>MALSSITTSLGVELLAELLFHNHIAELFGKSIAGLATFLNGIIDSGWSYYYHDGFTASLAAFSLTSKKYRSAASAVLARTIKFVVSGLDKYPGYLEQDVTQCYRSLDRDQNFPRVRRLVVAGLVTPPDFVHPEAATSTRSKGDGWKPRITAAEMVDDETRIDGWFQETQVGHNGRHFGWDEFTIAKVPNGFWKPLAKLIKKLPRLTDLLYACPNQFPPCMLDALHEYHPRCRLHMRNFHLHSIVDKPINVPVPDDEETANKLRLASSPCLYSVRYSYAFNYGTYEEWNNGVLEPNPNSIHNSAVMRIVTKMAPNLKKVHLRPASDPSSQSFPPEPWKAAKDLSLTQSPAPLTSMEMEQDLGVSEEVIKLWRESTDMSLLRVLKLTKLEGPALRELAKCILPSLVHLNISLPFVDSRSYWDVVAEALRGISPNLLALKLGGLSSQIPLKSFLGPCLRTLDVATHNSRVFKEKDILEVAKRSPLLECLTLRILRRKGDGFEVAAYRALGNFKRLRDLTITLVVRPPPITRATLEEMDVQDMSGFEREIWRVTENKVPKRHQHPPGFTMRDLKTAVINSAVDAQLVRSIVDVISASKQRSAAVSLECLRVDVTGYDQFKMDNQDDAEYPFGEYCALIGLPWVAKRNVNSENRADYSVLPGRDKKDIFRRDKAPIEEAGGIFLYLVEMLWPRAAPTTDLVGRAWHSFPLLTDKAIDSPQNM</sequence>
<evidence type="ECO:0000313" key="1">
    <source>
        <dbReference type="EMBL" id="ELA33960.1"/>
    </source>
</evidence>
<dbReference type="STRING" id="1213859.L2G6G7"/>
<organism evidence="1">
    <name type="scientific">Colletotrichum fructicola (strain Nara gc5)</name>
    <name type="common">Anthracnose fungus</name>
    <name type="synonym">Colletotrichum gloeosporioides (strain Nara gc5)</name>
    <dbReference type="NCBI Taxonomy" id="1213859"/>
    <lineage>
        <taxon>Eukaryota</taxon>
        <taxon>Fungi</taxon>
        <taxon>Dikarya</taxon>
        <taxon>Ascomycota</taxon>
        <taxon>Pezizomycotina</taxon>
        <taxon>Sordariomycetes</taxon>
        <taxon>Hypocreomycetidae</taxon>
        <taxon>Glomerellales</taxon>
        <taxon>Glomerellaceae</taxon>
        <taxon>Colletotrichum</taxon>
        <taxon>Colletotrichum gloeosporioides species complex</taxon>
    </lineage>
</organism>
<accession>L2G6G7</accession>
<dbReference type="AlphaFoldDB" id="L2G6G7"/>
<proteinExistence type="predicted"/>
<dbReference type="HOGENOM" id="CLU_024672_1_0_1"/>
<protein>
    <submittedName>
        <fullName evidence="1">Uncharacterized protein</fullName>
    </submittedName>
</protein>
<reference evidence="1" key="1">
    <citation type="submission" date="2012-08" db="EMBL/GenBank/DDBJ databases">
        <title>Genome analysis of Colletotrichum orbiculare and Colletotrichum fructicola.</title>
        <authorList>
            <person name="Gan P.H.P."/>
            <person name="Ikeda K."/>
            <person name="Irieda H."/>
            <person name="Narusaka M."/>
            <person name="O'Connell R.J."/>
            <person name="Narusaka Y."/>
            <person name="Takano Y."/>
            <person name="Kubo Y."/>
            <person name="Shirasu K."/>
        </authorList>
    </citation>
    <scope>NUCLEOTIDE SEQUENCE</scope>
    <source>
        <strain evidence="1">Nara gc5</strain>
    </source>
</reference>